<protein>
    <submittedName>
        <fullName evidence="2">Uncharacterized protein</fullName>
    </submittedName>
</protein>
<accession>A0A2P5EMS3</accession>
<gene>
    <name evidence="2" type="ORF">TorRG33x02_173800</name>
</gene>
<evidence type="ECO:0000313" key="2">
    <source>
        <dbReference type="EMBL" id="PON86854.1"/>
    </source>
</evidence>
<evidence type="ECO:0000313" key="3">
    <source>
        <dbReference type="Proteomes" id="UP000237000"/>
    </source>
</evidence>
<sequence length="68" mass="7979">MPKRWVESHFQNLIERQVKFEENVMGELRSLWSKIEILLSMHMCSSTQEDEQPEVANNGVKVDGDMSR</sequence>
<keyword evidence="3" id="KW-1185">Reference proteome</keyword>
<feature type="region of interest" description="Disordered" evidence="1">
    <location>
        <begin position="46"/>
        <end position="68"/>
    </location>
</feature>
<dbReference type="Proteomes" id="UP000237000">
    <property type="component" value="Unassembled WGS sequence"/>
</dbReference>
<comment type="caution">
    <text evidence="2">The sequence shown here is derived from an EMBL/GenBank/DDBJ whole genome shotgun (WGS) entry which is preliminary data.</text>
</comment>
<organism evidence="2 3">
    <name type="scientific">Trema orientale</name>
    <name type="common">Charcoal tree</name>
    <name type="synonym">Celtis orientalis</name>
    <dbReference type="NCBI Taxonomy" id="63057"/>
    <lineage>
        <taxon>Eukaryota</taxon>
        <taxon>Viridiplantae</taxon>
        <taxon>Streptophyta</taxon>
        <taxon>Embryophyta</taxon>
        <taxon>Tracheophyta</taxon>
        <taxon>Spermatophyta</taxon>
        <taxon>Magnoliopsida</taxon>
        <taxon>eudicotyledons</taxon>
        <taxon>Gunneridae</taxon>
        <taxon>Pentapetalae</taxon>
        <taxon>rosids</taxon>
        <taxon>fabids</taxon>
        <taxon>Rosales</taxon>
        <taxon>Cannabaceae</taxon>
        <taxon>Trema</taxon>
    </lineage>
</organism>
<proteinExistence type="predicted"/>
<name>A0A2P5EMS3_TREOI</name>
<dbReference type="EMBL" id="JXTC01000125">
    <property type="protein sequence ID" value="PON86854.1"/>
    <property type="molecule type" value="Genomic_DNA"/>
</dbReference>
<dbReference type="InParanoid" id="A0A2P5EMS3"/>
<reference evidence="3" key="1">
    <citation type="submission" date="2016-06" db="EMBL/GenBank/DDBJ databases">
        <title>Parallel loss of symbiosis genes in relatives of nitrogen-fixing non-legume Parasponia.</title>
        <authorList>
            <person name="Van Velzen R."/>
            <person name="Holmer R."/>
            <person name="Bu F."/>
            <person name="Rutten L."/>
            <person name="Van Zeijl A."/>
            <person name="Liu W."/>
            <person name="Santuari L."/>
            <person name="Cao Q."/>
            <person name="Sharma T."/>
            <person name="Shen D."/>
            <person name="Roswanjaya Y."/>
            <person name="Wardhani T."/>
            <person name="Kalhor M.S."/>
            <person name="Jansen J."/>
            <person name="Van den Hoogen J."/>
            <person name="Gungor B."/>
            <person name="Hartog M."/>
            <person name="Hontelez J."/>
            <person name="Verver J."/>
            <person name="Yang W.-C."/>
            <person name="Schijlen E."/>
            <person name="Repin R."/>
            <person name="Schilthuizen M."/>
            <person name="Schranz E."/>
            <person name="Heidstra R."/>
            <person name="Miyata K."/>
            <person name="Fedorova E."/>
            <person name="Kohlen W."/>
            <person name="Bisseling T."/>
            <person name="Smit S."/>
            <person name="Geurts R."/>
        </authorList>
    </citation>
    <scope>NUCLEOTIDE SEQUENCE [LARGE SCALE GENOMIC DNA]</scope>
    <source>
        <strain evidence="3">cv. RG33-2</strain>
    </source>
</reference>
<dbReference type="AlphaFoldDB" id="A0A2P5EMS3"/>
<evidence type="ECO:0000256" key="1">
    <source>
        <dbReference type="SAM" id="MobiDB-lite"/>
    </source>
</evidence>